<name>A0A0F4QVN8_9GAMM</name>
<dbReference type="InterPro" id="IPR008207">
    <property type="entry name" value="Sig_transdc_His_kin_Hpt_dom"/>
</dbReference>
<feature type="domain" description="HPt" evidence="2">
    <location>
        <begin position="32"/>
        <end position="96"/>
    </location>
</feature>
<dbReference type="Gene3D" id="1.20.120.160">
    <property type="entry name" value="HPT domain"/>
    <property type="match status" value="1"/>
</dbReference>
<proteinExistence type="predicted"/>
<dbReference type="EMBL" id="JXYA01000007">
    <property type="protein sequence ID" value="KJZ11786.1"/>
    <property type="molecule type" value="Genomic_DNA"/>
</dbReference>
<evidence type="ECO:0000256" key="1">
    <source>
        <dbReference type="ARBA" id="ARBA00023012"/>
    </source>
</evidence>
<dbReference type="GO" id="GO:0004672">
    <property type="term" value="F:protein kinase activity"/>
    <property type="evidence" value="ECO:0007669"/>
    <property type="project" value="UniProtKB-ARBA"/>
</dbReference>
<dbReference type="AlphaFoldDB" id="A0A0F4QVN8"/>
<dbReference type="PATRIC" id="fig|43658.5.peg.907"/>
<keyword evidence="1" id="KW-0902">Two-component regulatory system</keyword>
<evidence type="ECO:0000313" key="5">
    <source>
        <dbReference type="Proteomes" id="UP000033452"/>
    </source>
</evidence>
<dbReference type="RefSeq" id="WP_046003747.1">
    <property type="nucleotide sequence ID" value="NZ_JXYA01000007.1"/>
</dbReference>
<gene>
    <name evidence="4" type="ORF">C3B51_05205</name>
    <name evidence="3" type="ORF">TW77_04340</name>
</gene>
<dbReference type="SUPFAM" id="SSF47226">
    <property type="entry name" value="Histidine-containing phosphotransfer domain, HPT domain"/>
    <property type="match status" value="1"/>
</dbReference>
<reference evidence="4 6" key="2">
    <citation type="submission" date="2018-01" db="EMBL/GenBank/DDBJ databases">
        <title>Co-occurrence of chitin degradation, pigmentation and bioactivity in marine Pseudoalteromonas.</title>
        <authorList>
            <person name="Paulsen S."/>
            <person name="Gram L."/>
            <person name="Machado H."/>
        </authorList>
    </citation>
    <scope>NUCLEOTIDE SEQUENCE [LARGE SCALE GENOMIC DNA]</scope>
    <source>
        <strain evidence="4 6">S1946</strain>
    </source>
</reference>
<evidence type="ECO:0000313" key="4">
    <source>
        <dbReference type="EMBL" id="RZM84048.1"/>
    </source>
</evidence>
<dbReference type="GO" id="GO:0000160">
    <property type="term" value="P:phosphorelay signal transduction system"/>
    <property type="evidence" value="ECO:0007669"/>
    <property type="project" value="UniProtKB-KW"/>
</dbReference>
<dbReference type="Proteomes" id="UP000292345">
    <property type="component" value="Unassembled WGS sequence"/>
</dbReference>
<dbReference type="InterPro" id="IPR036641">
    <property type="entry name" value="HPT_dom_sf"/>
</dbReference>
<organism evidence="3 5">
    <name type="scientific">Pseudoalteromonas rubra</name>
    <dbReference type="NCBI Taxonomy" id="43658"/>
    <lineage>
        <taxon>Bacteria</taxon>
        <taxon>Pseudomonadati</taxon>
        <taxon>Pseudomonadota</taxon>
        <taxon>Gammaproteobacteria</taxon>
        <taxon>Alteromonadales</taxon>
        <taxon>Pseudoalteromonadaceae</taxon>
        <taxon>Pseudoalteromonas</taxon>
    </lineage>
</organism>
<evidence type="ECO:0000313" key="3">
    <source>
        <dbReference type="EMBL" id="KJZ11786.1"/>
    </source>
</evidence>
<sequence>MNVTIDEACLDTMQSLLGEQFSDTLVFCISEFERLEREVRESLPVDLEAATRNAHSLKSNAAQFGAMSLSDSAREVEMLLLQGDVNAAKDALGSLSQQVIGSTAKLQQWLMANA</sequence>
<comment type="caution">
    <text evidence="3">The sequence shown here is derived from an EMBL/GenBank/DDBJ whole genome shotgun (WGS) entry which is preliminary data.</text>
</comment>
<reference evidence="3 5" key="1">
    <citation type="journal article" date="2015" name="BMC Genomics">
        <title>Genome mining reveals unlocked bioactive potential of marine Gram-negative bacteria.</title>
        <authorList>
            <person name="Machado H."/>
            <person name="Sonnenschein E.C."/>
            <person name="Melchiorsen J."/>
            <person name="Gram L."/>
        </authorList>
    </citation>
    <scope>NUCLEOTIDE SEQUENCE [LARGE SCALE GENOMIC DNA]</scope>
    <source>
        <strain evidence="3 5">S2471</strain>
    </source>
</reference>
<dbReference type="Pfam" id="PF01627">
    <property type="entry name" value="Hpt"/>
    <property type="match status" value="1"/>
</dbReference>
<protein>
    <submittedName>
        <fullName evidence="4">Hpt domain-containing protein</fullName>
    </submittedName>
</protein>
<keyword evidence="5" id="KW-1185">Reference proteome</keyword>
<accession>A0A0F4QVN8</accession>
<dbReference type="OrthoDB" id="6311255at2"/>
<dbReference type="EMBL" id="PPUZ01000012">
    <property type="protein sequence ID" value="RZM84048.1"/>
    <property type="molecule type" value="Genomic_DNA"/>
</dbReference>
<dbReference type="Proteomes" id="UP000033452">
    <property type="component" value="Unassembled WGS sequence"/>
</dbReference>
<evidence type="ECO:0000313" key="6">
    <source>
        <dbReference type="Proteomes" id="UP000292345"/>
    </source>
</evidence>
<evidence type="ECO:0000259" key="2">
    <source>
        <dbReference type="Pfam" id="PF01627"/>
    </source>
</evidence>